<dbReference type="EMBL" id="JXTB01000499">
    <property type="protein sequence ID" value="PON38325.1"/>
    <property type="molecule type" value="Genomic_DNA"/>
</dbReference>
<evidence type="ECO:0000313" key="5">
    <source>
        <dbReference type="Proteomes" id="UP000237105"/>
    </source>
</evidence>
<comment type="caution">
    <text evidence="4">The sequence shown here is derived from an EMBL/GenBank/DDBJ whole genome shotgun (WGS) entry which is preliminary data.</text>
</comment>
<dbReference type="SUPFAM" id="SSF53756">
    <property type="entry name" value="UDP-Glycosyltransferase/glycogen phosphorylase"/>
    <property type="match status" value="1"/>
</dbReference>
<keyword evidence="3 4" id="KW-0808">Transferase</keyword>
<dbReference type="GO" id="GO:0035251">
    <property type="term" value="F:UDP-glucosyltransferase activity"/>
    <property type="evidence" value="ECO:0007669"/>
    <property type="project" value="TreeGrafter"/>
</dbReference>
<dbReference type="AlphaFoldDB" id="A0A2P5AP35"/>
<dbReference type="Proteomes" id="UP000237105">
    <property type="component" value="Unassembled WGS sequence"/>
</dbReference>
<dbReference type="PANTHER" id="PTHR48047:SF45">
    <property type="entry name" value="SCOPOLETIN GLUCOSYLTRANSFERASE-LIKE"/>
    <property type="match status" value="1"/>
</dbReference>
<evidence type="ECO:0000256" key="3">
    <source>
        <dbReference type="ARBA" id="ARBA00022679"/>
    </source>
</evidence>
<evidence type="ECO:0000256" key="2">
    <source>
        <dbReference type="ARBA" id="ARBA00022676"/>
    </source>
</evidence>
<evidence type="ECO:0000256" key="1">
    <source>
        <dbReference type="ARBA" id="ARBA00009995"/>
    </source>
</evidence>
<gene>
    <name evidence="4" type="ORF">PanWU01x14_313530</name>
</gene>
<accession>A0A2P5AP35</accession>
<dbReference type="PANTHER" id="PTHR48047">
    <property type="entry name" value="GLYCOSYLTRANSFERASE"/>
    <property type="match status" value="1"/>
</dbReference>
<dbReference type="Gene3D" id="3.40.50.2000">
    <property type="entry name" value="Glycogen Phosphorylase B"/>
    <property type="match status" value="1"/>
</dbReference>
<comment type="similarity">
    <text evidence="1">Belongs to the UDP-glycosyltransferase family.</text>
</comment>
<organism evidence="4 5">
    <name type="scientific">Parasponia andersonii</name>
    <name type="common">Sponia andersonii</name>
    <dbReference type="NCBI Taxonomy" id="3476"/>
    <lineage>
        <taxon>Eukaryota</taxon>
        <taxon>Viridiplantae</taxon>
        <taxon>Streptophyta</taxon>
        <taxon>Embryophyta</taxon>
        <taxon>Tracheophyta</taxon>
        <taxon>Spermatophyta</taxon>
        <taxon>Magnoliopsida</taxon>
        <taxon>eudicotyledons</taxon>
        <taxon>Gunneridae</taxon>
        <taxon>Pentapetalae</taxon>
        <taxon>rosids</taxon>
        <taxon>fabids</taxon>
        <taxon>Rosales</taxon>
        <taxon>Cannabaceae</taxon>
        <taxon>Parasponia</taxon>
    </lineage>
</organism>
<evidence type="ECO:0000313" key="4">
    <source>
        <dbReference type="EMBL" id="PON38325.1"/>
    </source>
</evidence>
<proteinExistence type="inferred from homology"/>
<dbReference type="Pfam" id="PF00201">
    <property type="entry name" value="UDPGT"/>
    <property type="match status" value="1"/>
</dbReference>
<dbReference type="InterPro" id="IPR002213">
    <property type="entry name" value="UDP_glucos_trans"/>
</dbReference>
<name>A0A2P5AP35_PARAD</name>
<dbReference type="OrthoDB" id="1925022at2759"/>
<keyword evidence="2" id="KW-0328">Glycosyltransferase</keyword>
<keyword evidence="5" id="KW-1185">Reference proteome</keyword>
<protein>
    <submittedName>
        <fullName evidence="4">UDP-glucuronosyl/UDP-glucosyltransferase</fullName>
    </submittedName>
</protein>
<reference evidence="5" key="1">
    <citation type="submission" date="2016-06" db="EMBL/GenBank/DDBJ databases">
        <title>Parallel loss of symbiosis genes in relatives of nitrogen-fixing non-legume Parasponia.</title>
        <authorList>
            <person name="Van Velzen R."/>
            <person name="Holmer R."/>
            <person name="Bu F."/>
            <person name="Rutten L."/>
            <person name="Van Zeijl A."/>
            <person name="Liu W."/>
            <person name="Santuari L."/>
            <person name="Cao Q."/>
            <person name="Sharma T."/>
            <person name="Shen D."/>
            <person name="Roswanjaya Y."/>
            <person name="Wardhani T."/>
            <person name="Kalhor M.S."/>
            <person name="Jansen J."/>
            <person name="Van den Hoogen J."/>
            <person name="Gungor B."/>
            <person name="Hartog M."/>
            <person name="Hontelez J."/>
            <person name="Verver J."/>
            <person name="Yang W.-C."/>
            <person name="Schijlen E."/>
            <person name="Repin R."/>
            <person name="Schilthuizen M."/>
            <person name="Schranz E."/>
            <person name="Heidstra R."/>
            <person name="Miyata K."/>
            <person name="Fedorova E."/>
            <person name="Kohlen W."/>
            <person name="Bisseling T."/>
            <person name="Smit S."/>
            <person name="Geurts R."/>
        </authorList>
    </citation>
    <scope>NUCLEOTIDE SEQUENCE [LARGE SCALE GENOMIC DNA]</scope>
    <source>
        <strain evidence="5">cv. WU1-14</strain>
    </source>
</reference>
<sequence>MKGKGRIVRGWAPQVVILEHEVVGGIVTHCSWNSTLEGVAVGVTMVTWPVFTKQFYNEKLVTQILRIGVKVGAQKWVRLVEAFMKREAIEKAVNRVGAASNKSKAS</sequence>